<evidence type="ECO:0000256" key="1">
    <source>
        <dbReference type="SAM" id="Phobius"/>
    </source>
</evidence>
<feature type="transmembrane region" description="Helical" evidence="1">
    <location>
        <begin position="502"/>
        <end position="521"/>
    </location>
</feature>
<sequence length="658" mass="74878">MYINPENIIKTKKLNFFHQKAYHNSQPPDSGDLHPSAYLVWWTTFFLASSMMIDPNLEENAVETTCPSISNAARISKDKKQFTEIIQEKKQETIRMKEKVEISTKSNDMKFRKDVFDDTKNHVVFDLGGMISFQNFLGCRCPSSKNHCPTQPLNYPPRGYSKCHQFFQFLFLKQKINKANQHRNQRWVVWKNTMVVASSDFFGETLTFFFDKNCHRTPHRSQKISAAAPSSFINLQWLLAKILVPRMSENPQNYQNRRKKNQLQYKSKNLTKFEALEFKLDTKKNDPEGGILNDGSIWGYLKNGKLNVLRSSENLSMLKLLIFAGEKRYSGHIPPFPAKPSRGVPGCAKPKDNQLHPEVLEPPGGNKRTSAMKVEDFHNISGLSGGHSTSLTVSKIVVSVPDPPPISFLHSSNFFYNQKAHSKPTNHIGPFPSSHSSHSLFSFHLSLSLGLLSISFLPLSSFNLKPIEIIFLPGDVNSLKSHFVFSSSMTNFLDPDYIIQPLFPVVFLLRFISVSLSFIFVNQSSTYTSLLPVIQIDDIFPSCVRERKQPILPKWSMMYISLHLIHHINLPVFISALHFNLSVYCHRLAVVLYFLPISFLFLFHSFSSINPQLTPHSFLLFRCVLASSLSLQSLRLSPLTTVSTVIGVCLCRCCLSSL</sequence>
<proteinExistence type="predicted"/>
<organism evidence="2 3">
    <name type="scientific">Puccinia sorghi</name>
    <dbReference type="NCBI Taxonomy" id="27349"/>
    <lineage>
        <taxon>Eukaryota</taxon>
        <taxon>Fungi</taxon>
        <taxon>Dikarya</taxon>
        <taxon>Basidiomycota</taxon>
        <taxon>Pucciniomycotina</taxon>
        <taxon>Pucciniomycetes</taxon>
        <taxon>Pucciniales</taxon>
        <taxon>Pucciniaceae</taxon>
        <taxon>Puccinia</taxon>
    </lineage>
</organism>
<feature type="transmembrane region" description="Helical" evidence="1">
    <location>
        <begin position="557"/>
        <end position="581"/>
    </location>
</feature>
<keyword evidence="3" id="KW-1185">Reference proteome</keyword>
<dbReference type="VEuPathDB" id="FungiDB:VP01_1866g1"/>
<accession>A0A0L6VDW3</accession>
<evidence type="ECO:0000313" key="3">
    <source>
        <dbReference type="Proteomes" id="UP000037035"/>
    </source>
</evidence>
<keyword evidence="1" id="KW-0472">Membrane</keyword>
<keyword evidence="1" id="KW-0812">Transmembrane</keyword>
<reference evidence="2 3" key="1">
    <citation type="submission" date="2015-08" db="EMBL/GenBank/DDBJ databases">
        <title>Next Generation Sequencing and Analysis of the Genome of Puccinia sorghi L Schw, the Causal Agent of Maize Common Rust.</title>
        <authorList>
            <person name="Rochi L."/>
            <person name="Burguener G."/>
            <person name="Darino M."/>
            <person name="Turjanski A."/>
            <person name="Kreff E."/>
            <person name="Dieguez M.J."/>
            <person name="Sacco F."/>
        </authorList>
    </citation>
    <scope>NUCLEOTIDE SEQUENCE [LARGE SCALE GENOMIC DNA]</scope>
    <source>
        <strain evidence="2 3">RO10H11247</strain>
    </source>
</reference>
<name>A0A0L6VDW3_9BASI</name>
<dbReference type="EMBL" id="LAVV01006688">
    <property type="protein sequence ID" value="KNZ58762.1"/>
    <property type="molecule type" value="Genomic_DNA"/>
</dbReference>
<gene>
    <name evidence="2" type="ORF">VP01_1866g1</name>
</gene>
<dbReference type="AlphaFoldDB" id="A0A0L6VDW3"/>
<keyword evidence="1" id="KW-1133">Transmembrane helix</keyword>
<feature type="transmembrane region" description="Helical" evidence="1">
    <location>
        <begin position="588"/>
        <end position="607"/>
    </location>
</feature>
<comment type="caution">
    <text evidence="2">The sequence shown here is derived from an EMBL/GenBank/DDBJ whole genome shotgun (WGS) entry which is preliminary data.</text>
</comment>
<dbReference type="Proteomes" id="UP000037035">
    <property type="component" value="Unassembled WGS sequence"/>
</dbReference>
<protein>
    <submittedName>
        <fullName evidence="2">Uncharacterized protein</fullName>
    </submittedName>
</protein>
<evidence type="ECO:0000313" key="2">
    <source>
        <dbReference type="EMBL" id="KNZ58762.1"/>
    </source>
</evidence>